<dbReference type="InterPro" id="IPR014853">
    <property type="entry name" value="VWF/SSPO/ZAN-like_Cys-rich_dom"/>
</dbReference>
<feature type="compositionally biased region" description="Low complexity" evidence="6">
    <location>
        <begin position="1167"/>
        <end position="1184"/>
    </location>
</feature>
<reference evidence="8 9" key="1">
    <citation type="submission" date="2020-06" db="EMBL/GenBank/DDBJ databases">
        <authorList>
            <consortium name="Wellcome Sanger Institute Data Sharing"/>
        </authorList>
    </citation>
    <scope>NUCLEOTIDE SEQUENCE [LARGE SCALE GENOMIC DNA]</scope>
</reference>
<reference evidence="8" key="2">
    <citation type="submission" date="2025-08" db="UniProtKB">
        <authorList>
            <consortium name="Ensembl"/>
        </authorList>
    </citation>
    <scope>IDENTIFICATION</scope>
</reference>
<comment type="subcellular location">
    <subcellularLocation>
        <location evidence="1">Secreted</location>
    </subcellularLocation>
</comment>
<accession>A0AAY4ERM7</accession>
<evidence type="ECO:0000313" key="8">
    <source>
        <dbReference type="Ensembl" id="ENSDCDP00010060018.1"/>
    </source>
</evidence>
<feature type="region of interest" description="Disordered" evidence="6">
    <location>
        <begin position="1148"/>
        <end position="1184"/>
    </location>
</feature>
<keyword evidence="2" id="KW-0964">Secreted</keyword>
<name>A0AAY4ERM7_9TELE</name>
<evidence type="ECO:0000256" key="6">
    <source>
        <dbReference type="SAM" id="MobiDB-lite"/>
    </source>
</evidence>
<dbReference type="Ensembl" id="ENSDCDT00010070753.1">
    <property type="protein sequence ID" value="ENSDCDP00010060018.1"/>
    <property type="gene ID" value="ENSDCDG00010033439.1"/>
</dbReference>
<dbReference type="SMART" id="SM00216">
    <property type="entry name" value="VWD"/>
    <property type="match status" value="3"/>
</dbReference>
<evidence type="ECO:0000313" key="9">
    <source>
        <dbReference type="Proteomes" id="UP000694580"/>
    </source>
</evidence>
<feature type="domain" description="VWFD" evidence="7">
    <location>
        <begin position="33"/>
        <end position="178"/>
    </location>
</feature>
<keyword evidence="5" id="KW-0325">Glycoprotein</keyword>
<evidence type="ECO:0000256" key="4">
    <source>
        <dbReference type="ARBA" id="ARBA00023157"/>
    </source>
</evidence>
<dbReference type="GeneTree" id="ENSGT00940000156076"/>
<keyword evidence="4" id="KW-1015">Disulfide bond</keyword>
<reference evidence="8" key="3">
    <citation type="submission" date="2025-09" db="UniProtKB">
        <authorList>
            <consortium name="Ensembl"/>
        </authorList>
    </citation>
    <scope>IDENTIFICATION</scope>
</reference>
<feature type="domain" description="VWFD" evidence="7">
    <location>
        <begin position="741"/>
        <end position="911"/>
    </location>
</feature>
<dbReference type="InterPro" id="IPR002919">
    <property type="entry name" value="TIL_dom"/>
</dbReference>
<sequence>MVAPTHHHCTGQNQLKGVGGRKLNTFPNTHNEQVCSTWGNYHFKTFDGDFFQLPSRCNYVLTSHCKSSYEDFNIQMRRDVVNGIITLLYSYFRVTLPYSNFGVFIERTSTYITVKAKLGLMLMWNEDDSLLVELNVKYKNQTCGLCGDFNGIQIYNEFIKNDTDSFIKVCMQDLCQCNDSSSACLCSTITEYSRQCVHAGGKPGQWRSEYLCSKSCPYNMEYQECGNPCTDTCSYPERGQLCEEHCIDGCFCPAGTVWDSVSKKGCVPLSECWCVHSGKPYAPGENYTSSCAECTCFGGQWRCQEKDCPGTCSVEGGSHITTFDRKPYTYHGDCTYVLAKQCTGNDFTILGDIVRCGLTDYKTCLKAVTLAFKIYMYNVQVIKVDSNGNVDLNRIATQLPLFTADLSIFKPSSFYIIIETSVGIQIEIQLVPIMQVYITATPSYQGQTCGLCGNFNNIQADDFMTMGGLTEGNAADFANTWKTRPSCPDVKTSFENPCSLSVENEEYAKYWCSMLSDPIGFFASCHSVISPATYQSNCLYDSCSCEKSEDCMCAAFSSYVHACAANGVQLNGWRDTASCPSKTVYSYNMTSCYRTCLSLSQQDYSCSVSFVPVDGCGCEEGTYMNELGDCVAPASCTCYESNMVIPAGEVIICLNLLNLGSECEKSCNTLDMPCISTECISGCMCPTGLVSDGQGGCILESECLCVHNGVSYQPGDNVSVDCNTCTCKDRKWQCTTNVCHGTCAIYGDGHYITFDEKRYIFNGGCEYTLVQDYCSNNVDNGTFRVITENIACGTTGTTCSKTIKLFLGNKELILTDGNYQVVPRSIGEEIPYKIRTMGIYLVVEANNGLILIWDRKTSMFIKLSPEFSGNVCGLCGNYDGNANNDFTTRSHEVVIDSLTFGNSWKLSASCPEAMLVQNPCSSNPYRQSWAQKQCSIITGSVFSSCQSLVDPTSFYDACVSDSCACDGEGDCECYCTAVAAYAAACNEAGACIHWRSPKICPLFCDYYNSLGECEWHYNPCGAQCMQTCRNPSELCSKQTPPLEGCYPKCPADQPYFDEDKMKCVTKEDCGCFVGEIQYSTGQDVPTTESCQTWYESKIFFLVETTRTTESPTTQPLMFAGNPTTPLEPKTGTTTKHATGSAIVIETTSEVPTTEAEKSTLPPKQETTRSTALPTTSPTTASSTVASSPFVITSKPTVMTSTTEAPSTTAEIKTPAAVTAFTTVTPKTSGPTTLLTTSTTTTLGEPKTFKASTEAPSTSPTTVVTSKPTTEAKTRVPITKAETTTSTMPPKQETTGSTALPTTSSTTTIVEETTTTMRLTTSAETSTLSTVASSPFVITSKPTVMTSTTEAPSTTAEIKTPAAVTAFTTVTPKAETTGSTTLSTPSTTTVKSTEGPSTSSTTVVTSKPTTEAKTKVPVKSETTTSTMPPGSTAMPTTSSTSGIMAQTTTLRATGPTVFTTTTPLTSIAPLTQTIANITQTLPTSPQSTSVFCVCKVNGTSYQPGELNVKILLLLFFY</sequence>
<feature type="region of interest" description="Disordered" evidence="6">
    <location>
        <begin position="1223"/>
        <end position="1301"/>
    </location>
</feature>
<dbReference type="Proteomes" id="UP000694580">
    <property type="component" value="Chromosome 16"/>
</dbReference>
<keyword evidence="3" id="KW-0677">Repeat</keyword>
<dbReference type="Pfam" id="PF00094">
    <property type="entry name" value="VWD"/>
    <property type="match status" value="3"/>
</dbReference>
<dbReference type="SMART" id="SM00215">
    <property type="entry name" value="VWC_out"/>
    <property type="match status" value="2"/>
</dbReference>
<dbReference type="InterPro" id="IPR036084">
    <property type="entry name" value="Ser_inhib-like_sf"/>
</dbReference>
<feature type="region of interest" description="Disordered" evidence="6">
    <location>
        <begin position="1369"/>
        <end position="1439"/>
    </location>
</feature>
<proteinExistence type="predicted"/>
<evidence type="ECO:0000256" key="1">
    <source>
        <dbReference type="ARBA" id="ARBA00004613"/>
    </source>
</evidence>
<feature type="compositionally biased region" description="Polar residues" evidence="6">
    <location>
        <begin position="1419"/>
        <end position="1439"/>
    </location>
</feature>
<dbReference type="SMART" id="SM00832">
    <property type="entry name" value="C8"/>
    <property type="match status" value="3"/>
</dbReference>
<feature type="compositionally biased region" description="Low complexity" evidence="6">
    <location>
        <begin position="1223"/>
        <end position="1270"/>
    </location>
</feature>
<dbReference type="PANTHER" id="PTHR11339:SF408">
    <property type="entry name" value="MUCIN-5B"/>
    <property type="match status" value="1"/>
</dbReference>
<feature type="compositionally biased region" description="Low complexity" evidence="6">
    <location>
        <begin position="1292"/>
        <end position="1301"/>
    </location>
</feature>
<dbReference type="InterPro" id="IPR050780">
    <property type="entry name" value="Mucin_vWF_Thrombospondin_sf"/>
</dbReference>
<dbReference type="InterPro" id="IPR001846">
    <property type="entry name" value="VWF_type-D"/>
</dbReference>
<dbReference type="Pfam" id="PF25962">
    <property type="entry name" value="TIL_OTOGL_Mucin"/>
    <property type="match status" value="1"/>
</dbReference>
<dbReference type="Pfam" id="PF01826">
    <property type="entry name" value="TIL"/>
    <property type="match status" value="2"/>
</dbReference>
<dbReference type="SUPFAM" id="SSF57567">
    <property type="entry name" value="Serine protease inhibitors"/>
    <property type="match status" value="4"/>
</dbReference>
<dbReference type="InterPro" id="IPR058753">
    <property type="entry name" value="TIL_OTOGL_Mucin"/>
</dbReference>
<feature type="region of interest" description="Disordered" evidence="6">
    <location>
        <begin position="1110"/>
        <end position="1136"/>
    </location>
</feature>
<dbReference type="GO" id="GO:0005615">
    <property type="term" value="C:extracellular space"/>
    <property type="evidence" value="ECO:0007669"/>
    <property type="project" value="TreeGrafter"/>
</dbReference>
<organism evidence="8 9">
    <name type="scientific">Denticeps clupeoides</name>
    <name type="common">denticle herring</name>
    <dbReference type="NCBI Taxonomy" id="299321"/>
    <lineage>
        <taxon>Eukaryota</taxon>
        <taxon>Metazoa</taxon>
        <taxon>Chordata</taxon>
        <taxon>Craniata</taxon>
        <taxon>Vertebrata</taxon>
        <taxon>Euteleostomi</taxon>
        <taxon>Actinopterygii</taxon>
        <taxon>Neopterygii</taxon>
        <taxon>Teleostei</taxon>
        <taxon>Clupei</taxon>
        <taxon>Clupeiformes</taxon>
        <taxon>Denticipitoidei</taxon>
        <taxon>Denticipitidae</taxon>
        <taxon>Denticeps</taxon>
    </lineage>
</organism>
<evidence type="ECO:0000256" key="2">
    <source>
        <dbReference type="ARBA" id="ARBA00022525"/>
    </source>
</evidence>
<dbReference type="InterPro" id="IPR001007">
    <property type="entry name" value="VWF_dom"/>
</dbReference>
<dbReference type="Pfam" id="PF08742">
    <property type="entry name" value="C8"/>
    <property type="match status" value="3"/>
</dbReference>
<keyword evidence="9" id="KW-1185">Reference proteome</keyword>
<dbReference type="Gene3D" id="2.10.25.10">
    <property type="entry name" value="Laminin"/>
    <property type="match status" value="3"/>
</dbReference>
<evidence type="ECO:0000256" key="5">
    <source>
        <dbReference type="ARBA" id="ARBA00023180"/>
    </source>
</evidence>
<feature type="compositionally biased region" description="Low complexity" evidence="6">
    <location>
        <begin position="1369"/>
        <end position="1410"/>
    </location>
</feature>
<protein>
    <recommendedName>
        <fullName evidence="7">VWFD domain-containing protein</fullName>
    </recommendedName>
</protein>
<feature type="compositionally biased region" description="Low complexity" evidence="6">
    <location>
        <begin position="1122"/>
        <end position="1134"/>
    </location>
</feature>
<feature type="domain" description="VWFD" evidence="7">
    <location>
        <begin position="310"/>
        <end position="488"/>
    </location>
</feature>
<dbReference type="GO" id="GO:0031012">
    <property type="term" value="C:extracellular matrix"/>
    <property type="evidence" value="ECO:0007669"/>
    <property type="project" value="TreeGrafter"/>
</dbReference>
<evidence type="ECO:0000259" key="7">
    <source>
        <dbReference type="PROSITE" id="PS51233"/>
    </source>
</evidence>
<dbReference type="CDD" id="cd19941">
    <property type="entry name" value="TIL"/>
    <property type="match status" value="3"/>
</dbReference>
<dbReference type="PROSITE" id="PS51233">
    <property type="entry name" value="VWFD"/>
    <property type="match status" value="3"/>
</dbReference>
<evidence type="ECO:0000256" key="3">
    <source>
        <dbReference type="ARBA" id="ARBA00022737"/>
    </source>
</evidence>
<dbReference type="PANTHER" id="PTHR11339">
    <property type="entry name" value="EXTRACELLULAR MATRIX GLYCOPROTEIN RELATED"/>
    <property type="match status" value="1"/>
</dbReference>